<dbReference type="PANTHER" id="PTHR21569:SF1">
    <property type="entry name" value="SMALL RIBOSOMAL SUBUNIT PROTEIN US9M"/>
    <property type="match status" value="1"/>
</dbReference>
<dbReference type="Gene3D" id="3.30.230.10">
    <property type="match status" value="1"/>
</dbReference>
<evidence type="ECO:0000256" key="2">
    <source>
        <dbReference type="ARBA" id="ARBA00022980"/>
    </source>
</evidence>
<dbReference type="OrthoDB" id="10254627at2759"/>
<dbReference type="Proteomes" id="UP000054097">
    <property type="component" value="Unassembled WGS sequence"/>
</dbReference>
<name>A0A0C2W795_SERVB</name>
<keyword evidence="2" id="KW-0689">Ribosomal protein</keyword>
<evidence type="ECO:0000256" key="4">
    <source>
        <dbReference type="SAM" id="MobiDB-lite"/>
    </source>
</evidence>
<reference evidence="6" key="2">
    <citation type="submission" date="2015-01" db="EMBL/GenBank/DDBJ databases">
        <title>Evolutionary Origins and Diversification of the Mycorrhizal Mutualists.</title>
        <authorList>
            <consortium name="DOE Joint Genome Institute"/>
            <consortium name="Mycorrhizal Genomics Consortium"/>
            <person name="Kohler A."/>
            <person name="Kuo A."/>
            <person name="Nagy L.G."/>
            <person name="Floudas D."/>
            <person name="Copeland A."/>
            <person name="Barry K.W."/>
            <person name="Cichocki N."/>
            <person name="Veneault-Fourrey C."/>
            <person name="LaButti K."/>
            <person name="Lindquist E.A."/>
            <person name="Lipzen A."/>
            <person name="Lundell T."/>
            <person name="Morin E."/>
            <person name="Murat C."/>
            <person name="Riley R."/>
            <person name="Ohm R."/>
            <person name="Sun H."/>
            <person name="Tunlid A."/>
            <person name="Henrissat B."/>
            <person name="Grigoriev I.V."/>
            <person name="Hibbett D.S."/>
            <person name="Martin F."/>
        </authorList>
    </citation>
    <scope>NUCLEOTIDE SEQUENCE [LARGE SCALE GENOMIC DNA]</scope>
    <source>
        <strain evidence="6">MAFF 305830</strain>
    </source>
</reference>
<protein>
    <recommendedName>
        <fullName evidence="7">Ribosomal protein S5 C-terminal domain-containing protein</fullName>
    </recommendedName>
</protein>
<evidence type="ECO:0000313" key="6">
    <source>
        <dbReference type="Proteomes" id="UP000054097"/>
    </source>
</evidence>
<organism evidence="5 6">
    <name type="scientific">Serendipita vermifera MAFF 305830</name>
    <dbReference type="NCBI Taxonomy" id="933852"/>
    <lineage>
        <taxon>Eukaryota</taxon>
        <taxon>Fungi</taxon>
        <taxon>Dikarya</taxon>
        <taxon>Basidiomycota</taxon>
        <taxon>Agaricomycotina</taxon>
        <taxon>Agaricomycetes</taxon>
        <taxon>Sebacinales</taxon>
        <taxon>Serendipitaceae</taxon>
        <taxon>Serendipita</taxon>
    </lineage>
</organism>
<dbReference type="GO" id="GO:0003735">
    <property type="term" value="F:structural constituent of ribosome"/>
    <property type="evidence" value="ECO:0007669"/>
    <property type="project" value="InterPro"/>
</dbReference>
<evidence type="ECO:0008006" key="7">
    <source>
        <dbReference type="Google" id="ProtNLM"/>
    </source>
</evidence>
<dbReference type="STRING" id="933852.A0A0C2W795"/>
<dbReference type="GO" id="GO:0006412">
    <property type="term" value="P:translation"/>
    <property type="evidence" value="ECO:0007669"/>
    <property type="project" value="InterPro"/>
</dbReference>
<gene>
    <name evidence="5" type="ORF">M408DRAFT_79169</name>
</gene>
<feature type="region of interest" description="Disordered" evidence="4">
    <location>
        <begin position="170"/>
        <end position="191"/>
    </location>
</feature>
<dbReference type="PANTHER" id="PTHR21569">
    <property type="entry name" value="RIBOSOMAL PROTEIN S9"/>
    <property type="match status" value="1"/>
</dbReference>
<dbReference type="AlphaFoldDB" id="A0A0C2W795"/>
<dbReference type="Pfam" id="PF00380">
    <property type="entry name" value="Ribosomal_S9"/>
    <property type="match status" value="1"/>
</dbReference>
<dbReference type="InterPro" id="IPR020568">
    <property type="entry name" value="Ribosomal_Su5_D2-typ_SF"/>
</dbReference>
<dbReference type="InterPro" id="IPR000754">
    <property type="entry name" value="Ribosomal_uS9"/>
</dbReference>
<dbReference type="GO" id="GO:0003723">
    <property type="term" value="F:RNA binding"/>
    <property type="evidence" value="ECO:0007669"/>
    <property type="project" value="TreeGrafter"/>
</dbReference>
<reference evidence="5 6" key="1">
    <citation type="submission" date="2014-04" db="EMBL/GenBank/DDBJ databases">
        <authorList>
            <consortium name="DOE Joint Genome Institute"/>
            <person name="Kuo A."/>
            <person name="Zuccaro A."/>
            <person name="Kohler A."/>
            <person name="Nagy L.G."/>
            <person name="Floudas D."/>
            <person name="Copeland A."/>
            <person name="Barry K.W."/>
            <person name="Cichocki N."/>
            <person name="Veneault-Fourrey C."/>
            <person name="LaButti K."/>
            <person name="Lindquist E.A."/>
            <person name="Lipzen A."/>
            <person name="Lundell T."/>
            <person name="Morin E."/>
            <person name="Murat C."/>
            <person name="Sun H."/>
            <person name="Tunlid A."/>
            <person name="Henrissat B."/>
            <person name="Grigoriev I.V."/>
            <person name="Hibbett D.S."/>
            <person name="Martin F."/>
            <person name="Nordberg H.P."/>
            <person name="Cantor M.N."/>
            <person name="Hua S.X."/>
        </authorList>
    </citation>
    <scope>NUCLEOTIDE SEQUENCE [LARGE SCALE GENOMIC DNA]</scope>
    <source>
        <strain evidence="5 6">MAFF 305830</strain>
    </source>
</reference>
<keyword evidence="6" id="KW-1185">Reference proteome</keyword>
<accession>A0A0C2W795</accession>
<comment type="similarity">
    <text evidence="1">Belongs to the universal ribosomal protein uS9 family.</text>
</comment>
<dbReference type="EMBL" id="KN824358">
    <property type="protein sequence ID" value="KIM22333.1"/>
    <property type="molecule type" value="Genomic_DNA"/>
</dbReference>
<sequence length="347" mass="38617">MYFLRPALRVSFRRIQRPQTTTYRTFATESPTSNTTSNKSFVPPDAKIYRGAPALPHPPSPTYFSGRSTYLDNLYTLERHLHNFSSTLHKLHITPLPRAASHAVGPVPSYWRDLNGMYQILGKGIKETQYRRLINVLGELNRLRHLAVLGGEQTVAAEIMAVIGKYERGDRRERVESGTEGGRKKPKIDEHGRVYALGKRKTSSARVWIVPIQSTSPGTASGSGPTEGSLKKWNASTLPVQPAQILVNGVPAATYFTHSADRERVFRPLKLTGLLTSYNVFCLARGGGTTGQAEAIAMGISRTLQVLEPGAKGIIRQGKLMRRDPRMVERKKTNLAKARKAYAWVKR</sequence>
<evidence type="ECO:0000256" key="3">
    <source>
        <dbReference type="ARBA" id="ARBA00023274"/>
    </source>
</evidence>
<evidence type="ECO:0000313" key="5">
    <source>
        <dbReference type="EMBL" id="KIM22333.1"/>
    </source>
</evidence>
<dbReference type="SUPFAM" id="SSF54211">
    <property type="entry name" value="Ribosomal protein S5 domain 2-like"/>
    <property type="match status" value="1"/>
</dbReference>
<evidence type="ECO:0000256" key="1">
    <source>
        <dbReference type="ARBA" id="ARBA00005251"/>
    </source>
</evidence>
<dbReference type="HOGENOM" id="CLU_036531_1_0_1"/>
<proteinExistence type="inferred from homology"/>
<dbReference type="InterPro" id="IPR014721">
    <property type="entry name" value="Ribsml_uS5_D2-typ_fold_subgr"/>
</dbReference>
<keyword evidence="3" id="KW-0687">Ribonucleoprotein</keyword>
<dbReference type="GO" id="GO:0005763">
    <property type="term" value="C:mitochondrial small ribosomal subunit"/>
    <property type="evidence" value="ECO:0007669"/>
    <property type="project" value="TreeGrafter"/>
</dbReference>